<reference evidence="7" key="2">
    <citation type="submission" date="2022-08" db="EMBL/GenBank/DDBJ databases">
        <title>Complete genome sequence of 14 non-tuberculosis mycobacteria type-strains.</title>
        <authorList>
            <person name="Igarashi Y."/>
            <person name="Osugi A."/>
            <person name="Mitarai S."/>
        </authorList>
    </citation>
    <scope>NUCLEOTIDE SEQUENCE</scope>
    <source>
        <strain evidence="7">ATCC 51985</strain>
    </source>
</reference>
<dbReference type="OrthoDB" id="4029802at2"/>
<evidence type="ECO:0000313" key="9">
    <source>
        <dbReference type="Proteomes" id="UP001055171"/>
    </source>
</evidence>
<dbReference type="Proteomes" id="UP001055171">
    <property type="component" value="Chromosome"/>
</dbReference>
<dbReference type="InterPro" id="IPR036661">
    <property type="entry name" value="Luciferase-like_sf"/>
</dbReference>
<evidence type="ECO:0000256" key="4">
    <source>
        <dbReference type="ARBA" id="ARBA00023033"/>
    </source>
</evidence>
<keyword evidence="3" id="KW-0560">Oxidoreductase</keyword>
<gene>
    <name evidence="6" type="ORF">BN1232_03129</name>
    <name evidence="7" type="ORF">MJO58_14615</name>
</gene>
<evidence type="ECO:0000313" key="7">
    <source>
        <dbReference type="EMBL" id="ULP40262.1"/>
    </source>
</evidence>
<evidence type="ECO:0000256" key="3">
    <source>
        <dbReference type="ARBA" id="ARBA00023002"/>
    </source>
</evidence>
<dbReference type="NCBIfam" id="TIGR03619">
    <property type="entry name" value="F420_Rv2161c"/>
    <property type="match status" value="1"/>
</dbReference>
<proteinExistence type="predicted"/>
<dbReference type="PANTHER" id="PTHR42847:SF4">
    <property type="entry name" value="ALKANESULFONATE MONOOXYGENASE-RELATED"/>
    <property type="match status" value="1"/>
</dbReference>
<evidence type="ECO:0000259" key="5">
    <source>
        <dbReference type="Pfam" id="PF00296"/>
    </source>
</evidence>
<evidence type="ECO:0000256" key="1">
    <source>
        <dbReference type="ARBA" id="ARBA00022630"/>
    </source>
</evidence>
<dbReference type="RefSeq" id="WP_090602682.1">
    <property type="nucleotide sequence ID" value="NZ_CP092423.2"/>
</dbReference>
<dbReference type="Pfam" id="PF00296">
    <property type="entry name" value="Bac_luciferase"/>
    <property type="match status" value="1"/>
</dbReference>
<keyword evidence="4" id="KW-0503">Monooxygenase</keyword>
<protein>
    <submittedName>
        <fullName evidence="7">LLM class flavin-dependent oxidoreductase</fullName>
    </submittedName>
    <submittedName>
        <fullName evidence="6">Putative F420-dependent oxidoreductase, family</fullName>
    </submittedName>
</protein>
<dbReference type="Gene3D" id="3.20.20.30">
    <property type="entry name" value="Luciferase-like domain"/>
    <property type="match status" value="1"/>
</dbReference>
<dbReference type="InterPro" id="IPR019921">
    <property type="entry name" value="Lucif-like_OxRdtase_Rv2161c"/>
</dbReference>
<dbReference type="InterPro" id="IPR050172">
    <property type="entry name" value="SsuD_RutA_monooxygenase"/>
</dbReference>
<dbReference type="Proteomes" id="UP000199251">
    <property type="component" value="Unassembled WGS sequence"/>
</dbReference>
<dbReference type="PANTHER" id="PTHR42847">
    <property type="entry name" value="ALKANESULFONATE MONOOXYGENASE"/>
    <property type="match status" value="1"/>
</dbReference>
<sequence>MQIAVKFDLSFQYCELERLWRMADRLGFEAVWDYDHFYGPRENTDPNYEGWTSLAAMAAVTKRARIGCLVSSVTFRNLAVLANMAVTVDHISGGRLYFGIGAGWIADEHRAYGIEFPGPGTRVAMVDEALTVLRMLWTQESVTFSGQFFTLEDALCKPKPLQQPHPPIVIGGTEPKMLRVVARHADMWNMPGHEGPQRWGAVNAQLDEACAETRRAPAEILRSAQLSLHPAEAGQVDEQLAMLPEFDSLGCEQMVLAFRQPPTEALLKRCLALDSGTRPIAAV</sequence>
<dbReference type="AlphaFoldDB" id="A0A0E4H1I6"/>
<keyword evidence="9" id="KW-1185">Reference proteome</keyword>
<dbReference type="GO" id="GO:0046306">
    <property type="term" value="P:alkanesulfonate catabolic process"/>
    <property type="evidence" value="ECO:0007669"/>
    <property type="project" value="TreeGrafter"/>
</dbReference>
<dbReference type="SUPFAM" id="SSF51679">
    <property type="entry name" value="Bacterial luciferase-like"/>
    <property type="match status" value="1"/>
</dbReference>
<reference evidence="6 8" key="1">
    <citation type="submission" date="2015-03" db="EMBL/GenBank/DDBJ databases">
        <authorList>
            <person name="Urmite Genomes"/>
        </authorList>
    </citation>
    <scope>NUCLEOTIDE SEQUENCE [LARGE SCALE GENOMIC DNA]</scope>
    <source>
        <strain evidence="6 8">CSUR P1491</strain>
    </source>
</reference>
<keyword evidence="1" id="KW-0285">Flavoprotein</keyword>
<dbReference type="GO" id="GO:0008726">
    <property type="term" value="F:alkanesulfonate monooxygenase activity"/>
    <property type="evidence" value="ECO:0007669"/>
    <property type="project" value="TreeGrafter"/>
</dbReference>
<dbReference type="EMBL" id="CP092423">
    <property type="protein sequence ID" value="ULP40262.1"/>
    <property type="molecule type" value="Genomic_DNA"/>
</dbReference>
<feature type="domain" description="Luciferase-like" evidence="5">
    <location>
        <begin position="14"/>
        <end position="233"/>
    </location>
</feature>
<evidence type="ECO:0000313" key="6">
    <source>
        <dbReference type="EMBL" id="CQD14748.1"/>
    </source>
</evidence>
<dbReference type="InterPro" id="IPR011251">
    <property type="entry name" value="Luciferase-like_dom"/>
</dbReference>
<name>A0A0E4H1I6_MYCLN</name>
<evidence type="ECO:0000313" key="8">
    <source>
        <dbReference type="Proteomes" id="UP000199251"/>
    </source>
</evidence>
<organism evidence="6 8">
    <name type="scientific">Mycobacterium lentiflavum</name>
    <dbReference type="NCBI Taxonomy" id="141349"/>
    <lineage>
        <taxon>Bacteria</taxon>
        <taxon>Bacillati</taxon>
        <taxon>Actinomycetota</taxon>
        <taxon>Actinomycetes</taxon>
        <taxon>Mycobacteriales</taxon>
        <taxon>Mycobacteriaceae</taxon>
        <taxon>Mycobacterium</taxon>
        <taxon>Mycobacterium simiae complex</taxon>
    </lineage>
</organism>
<accession>A0A0E4H1I6</accession>
<evidence type="ECO:0000256" key="2">
    <source>
        <dbReference type="ARBA" id="ARBA00022643"/>
    </source>
</evidence>
<dbReference type="STRING" id="141349.BN1232_03129"/>
<keyword evidence="2" id="KW-0288">FMN</keyword>
<dbReference type="EMBL" id="CTEE01000001">
    <property type="protein sequence ID" value="CQD14748.1"/>
    <property type="molecule type" value="Genomic_DNA"/>
</dbReference>